<feature type="transmembrane region" description="Helical" evidence="2">
    <location>
        <begin position="135"/>
        <end position="155"/>
    </location>
</feature>
<dbReference type="Gene3D" id="1.20.1110.10">
    <property type="entry name" value="Calcium-transporting ATPase, transmembrane domain"/>
    <property type="match status" value="1"/>
</dbReference>
<dbReference type="OrthoDB" id="912093at2759"/>
<keyword evidence="4" id="KW-1185">Reference proteome</keyword>
<protein>
    <submittedName>
        <fullName evidence="3">Calcium-transporting ATPase 12, plasma membrane-type-like</fullName>
    </submittedName>
</protein>
<dbReference type="GO" id="GO:0005388">
    <property type="term" value="F:P-type calcium transporter activity"/>
    <property type="evidence" value="ECO:0007669"/>
    <property type="project" value="TreeGrafter"/>
</dbReference>
<dbReference type="PANTHER" id="PTHR24093:SF518">
    <property type="entry name" value="CALCIUM-TRANSPORTING ATPASE"/>
    <property type="match status" value="1"/>
</dbReference>
<keyword evidence="2" id="KW-1133">Transmembrane helix</keyword>
<dbReference type="EMBL" id="CACTIH010003923">
    <property type="protein sequence ID" value="CAA2987418.1"/>
    <property type="molecule type" value="Genomic_DNA"/>
</dbReference>
<evidence type="ECO:0000313" key="4">
    <source>
        <dbReference type="Proteomes" id="UP000594638"/>
    </source>
</evidence>
<sequence>MVQSLKQKGHVVAFIGRGIGAAQALREANVGLCFGTQGAEIVKACSAIVMSCKDFPFIIDILTWDRGIYDSVQIYTQFLLIASFVSLVIDFVMVVSSSDPLRLNAVVAVSIGKIPFPVFQLLRMKLIAGTARLRFGQWGLCIAFSAAPSMVTWFLRCMPPLGNFKLPALTPKID</sequence>
<name>A0A8S0S626_OLEEU</name>
<dbReference type="AlphaFoldDB" id="A0A8S0S626"/>
<keyword evidence="2" id="KW-0472">Membrane</keyword>
<organism evidence="3 4">
    <name type="scientific">Olea europaea subsp. europaea</name>
    <dbReference type="NCBI Taxonomy" id="158383"/>
    <lineage>
        <taxon>Eukaryota</taxon>
        <taxon>Viridiplantae</taxon>
        <taxon>Streptophyta</taxon>
        <taxon>Embryophyta</taxon>
        <taxon>Tracheophyta</taxon>
        <taxon>Spermatophyta</taxon>
        <taxon>Magnoliopsida</taxon>
        <taxon>eudicotyledons</taxon>
        <taxon>Gunneridae</taxon>
        <taxon>Pentapetalae</taxon>
        <taxon>asterids</taxon>
        <taxon>lamiids</taxon>
        <taxon>Lamiales</taxon>
        <taxon>Oleaceae</taxon>
        <taxon>Oleeae</taxon>
        <taxon>Olea</taxon>
    </lineage>
</organism>
<dbReference type="PANTHER" id="PTHR24093">
    <property type="entry name" value="CATION TRANSPORTING ATPASE"/>
    <property type="match status" value="1"/>
</dbReference>
<keyword evidence="1" id="KW-0460">Magnesium</keyword>
<keyword evidence="2" id="KW-0812">Transmembrane</keyword>
<comment type="caution">
    <text evidence="3">The sequence shown here is derived from an EMBL/GenBank/DDBJ whole genome shotgun (WGS) entry which is preliminary data.</text>
</comment>
<reference evidence="3 4" key="1">
    <citation type="submission" date="2019-12" db="EMBL/GenBank/DDBJ databases">
        <authorList>
            <person name="Alioto T."/>
            <person name="Alioto T."/>
            <person name="Gomez Garrido J."/>
        </authorList>
    </citation>
    <scope>NUCLEOTIDE SEQUENCE [LARGE SCALE GENOMIC DNA]</scope>
</reference>
<dbReference type="Gene3D" id="3.40.50.1000">
    <property type="entry name" value="HAD superfamily/HAD-like"/>
    <property type="match status" value="1"/>
</dbReference>
<evidence type="ECO:0000256" key="1">
    <source>
        <dbReference type="ARBA" id="ARBA00022842"/>
    </source>
</evidence>
<accession>A0A8S0S626</accession>
<dbReference type="Gramene" id="OE9A051442T1">
    <property type="protein sequence ID" value="OE9A051442C1"/>
    <property type="gene ID" value="OE9A051442"/>
</dbReference>
<feature type="transmembrane region" description="Helical" evidence="2">
    <location>
        <begin position="101"/>
        <end position="123"/>
    </location>
</feature>
<gene>
    <name evidence="3" type="ORF">OLEA9_A051442</name>
</gene>
<dbReference type="InterPro" id="IPR023214">
    <property type="entry name" value="HAD_sf"/>
</dbReference>
<feature type="transmembrane region" description="Helical" evidence="2">
    <location>
        <begin position="74"/>
        <end position="95"/>
    </location>
</feature>
<dbReference type="Proteomes" id="UP000594638">
    <property type="component" value="Unassembled WGS sequence"/>
</dbReference>
<evidence type="ECO:0000256" key="2">
    <source>
        <dbReference type="SAM" id="Phobius"/>
    </source>
</evidence>
<proteinExistence type="predicted"/>
<dbReference type="GO" id="GO:0005886">
    <property type="term" value="C:plasma membrane"/>
    <property type="evidence" value="ECO:0007669"/>
    <property type="project" value="TreeGrafter"/>
</dbReference>
<evidence type="ECO:0000313" key="3">
    <source>
        <dbReference type="EMBL" id="CAA2987418.1"/>
    </source>
</evidence>